<organism evidence="6 7">
    <name type="scientific">Macrophomina phaseolina</name>
    <dbReference type="NCBI Taxonomy" id="35725"/>
    <lineage>
        <taxon>Eukaryota</taxon>
        <taxon>Fungi</taxon>
        <taxon>Dikarya</taxon>
        <taxon>Ascomycota</taxon>
        <taxon>Pezizomycotina</taxon>
        <taxon>Dothideomycetes</taxon>
        <taxon>Dothideomycetes incertae sedis</taxon>
        <taxon>Botryosphaeriales</taxon>
        <taxon>Botryosphaeriaceae</taxon>
        <taxon>Macrophomina</taxon>
    </lineage>
</organism>
<reference evidence="6 7" key="1">
    <citation type="journal article" date="2021" name="Nat. Commun.">
        <title>Genetic determinants of endophytism in the Arabidopsis root mycobiome.</title>
        <authorList>
            <person name="Mesny F."/>
            <person name="Miyauchi S."/>
            <person name="Thiergart T."/>
            <person name="Pickel B."/>
            <person name="Atanasova L."/>
            <person name="Karlsson M."/>
            <person name="Huettel B."/>
            <person name="Barry K.W."/>
            <person name="Haridas S."/>
            <person name="Chen C."/>
            <person name="Bauer D."/>
            <person name="Andreopoulos W."/>
            <person name="Pangilinan J."/>
            <person name="LaButti K."/>
            <person name="Riley R."/>
            <person name="Lipzen A."/>
            <person name="Clum A."/>
            <person name="Drula E."/>
            <person name="Henrissat B."/>
            <person name="Kohler A."/>
            <person name="Grigoriev I.V."/>
            <person name="Martin F.M."/>
            <person name="Hacquard S."/>
        </authorList>
    </citation>
    <scope>NUCLEOTIDE SEQUENCE [LARGE SCALE GENOMIC DNA]</scope>
    <source>
        <strain evidence="6 7">MPI-SDFR-AT-0080</strain>
    </source>
</reference>
<dbReference type="InterPro" id="IPR001849">
    <property type="entry name" value="PH_domain"/>
</dbReference>
<dbReference type="Proteomes" id="UP000774617">
    <property type="component" value="Unassembled WGS sequence"/>
</dbReference>
<feature type="region of interest" description="Disordered" evidence="3">
    <location>
        <begin position="850"/>
        <end position="915"/>
    </location>
</feature>
<dbReference type="InterPro" id="IPR000198">
    <property type="entry name" value="RhoGAP_dom"/>
</dbReference>
<feature type="compositionally biased region" description="Pro residues" evidence="3">
    <location>
        <begin position="513"/>
        <end position="523"/>
    </location>
</feature>
<feature type="compositionally biased region" description="Polar residues" evidence="3">
    <location>
        <begin position="448"/>
        <end position="465"/>
    </location>
</feature>
<evidence type="ECO:0000259" key="4">
    <source>
        <dbReference type="PROSITE" id="PS50003"/>
    </source>
</evidence>
<feature type="region of interest" description="Disordered" evidence="3">
    <location>
        <begin position="136"/>
        <end position="169"/>
    </location>
</feature>
<dbReference type="Gene3D" id="2.30.29.30">
    <property type="entry name" value="Pleckstrin-homology domain (PH domain)/Phosphotyrosine-binding domain (PTB)"/>
    <property type="match status" value="1"/>
</dbReference>
<dbReference type="CDD" id="cd06093">
    <property type="entry name" value="PX_domain"/>
    <property type="match status" value="1"/>
</dbReference>
<dbReference type="Gene3D" id="3.30.1520.10">
    <property type="entry name" value="Phox-like domain"/>
    <property type="match status" value="1"/>
</dbReference>
<dbReference type="InterPro" id="IPR011993">
    <property type="entry name" value="PH-like_dom_sf"/>
</dbReference>
<dbReference type="SMART" id="SM00324">
    <property type="entry name" value="RhoGAP"/>
    <property type="match status" value="1"/>
</dbReference>
<dbReference type="SUPFAM" id="SSF50729">
    <property type="entry name" value="PH domain-like"/>
    <property type="match status" value="1"/>
</dbReference>
<name>A0ABQ8GSG0_9PEZI</name>
<keyword evidence="2" id="KW-0175">Coiled coil</keyword>
<proteinExistence type="predicted"/>
<dbReference type="InterPro" id="IPR008936">
    <property type="entry name" value="Rho_GTPase_activation_prot"/>
</dbReference>
<keyword evidence="7" id="KW-1185">Reference proteome</keyword>
<evidence type="ECO:0000256" key="1">
    <source>
        <dbReference type="ARBA" id="ARBA00022468"/>
    </source>
</evidence>
<dbReference type="EMBL" id="JAGTJR010000003">
    <property type="protein sequence ID" value="KAH7062059.1"/>
    <property type="molecule type" value="Genomic_DNA"/>
</dbReference>
<dbReference type="SUPFAM" id="SSF64268">
    <property type="entry name" value="PX domain"/>
    <property type="match status" value="1"/>
</dbReference>
<dbReference type="PANTHER" id="PTHR23176">
    <property type="entry name" value="RHO/RAC/CDC GTPASE-ACTIVATING PROTEIN"/>
    <property type="match status" value="1"/>
</dbReference>
<feature type="compositionally biased region" description="Low complexity" evidence="3">
    <location>
        <begin position="20"/>
        <end position="45"/>
    </location>
</feature>
<feature type="compositionally biased region" description="Polar residues" evidence="3">
    <location>
        <begin position="267"/>
        <end position="300"/>
    </location>
</feature>
<accession>A0ABQ8GSG0</accession>
<comment type="caution">
    <text evidence="6">The sequence shown here is derived from an EMBL/GenBank/DDBJ whole genome shotgun (WGS) entry which is preliminary data.</text>
</comment>
<keyword evidence="1" id="KW-0343">GTPase activation</keyword>
<feature type="compositionally biased region" description="Polar residues" evidence="3">
    <location>
        <begin position="184"/>
        <end position="193"/>
    </location>
</feature>
<evidence type="ECO:0000259" key="5">
    <source>
        <dbReference type="PROSITE" id="PS50238"/>
    </source>
</evidence>
<dbReference type="InterPro" id="IPR050729">
    <property type="entry name" value="Rho-GAP"/>
</dbReference>
<dbReference type="Pfam" id="PF00620">
    <property type="entry name" value="RhoGAP"/>
    <property type="match status" value="1"/>
</dbReference>
<evidence type="ECO:0000313" key="7">
    <source>
        <dbReference type="Proteomes" id="UP000774617"/>
    </source>
</evidence>
<feature type="domain" description="PH" evidence="4">
    <location>
        <begin position="741"/>
        <end position="849"/>
    </location>
</feature>
<dbReference type="CDD" id="cd13277">
    <property type="entry name" value="PH_Bem3"/>
    <property type="match status" value="1"/>
</dbReference>
<evidence type="ECO:0000256" key="2">
    <source>
        <dbReference type="SAM" id="Coils"/>
    </source>
</evidence>
<dbReference type="InterPro" id="IPR036871">
    <property type="entry name" value="PX_dom_sf"/>
</dbReference>
<dbReference type="PROSITE" id="PS50238">
    <property type="entry name" value="RHOGAP"/>
    <property type="match status" value="1"/>
</dbReference>
<dbReference type="Gene3D" id="1.10.555.10">
    <property type="entry name" value="Rho GTPase activation protein"/>
    <property type="match status" value="1"/>
</dbReference>
<feature type="compositionally biased region" description="Pro residues" evidence="3">
    <location>
        <begin position="471"/>
        <end position="487"/>
    </location>
</feature>
<dbReference type="SUPFAM" id="SSF48350">
    <property type="entry name" value="GTPase activation domain, GAP"/>
    <property type="match status" value="1"/>
</dbReference>
<dbReference type="Pfam" id="PF00169">
    <property type="entry name" value="PH"/>
    <property type="match status" value="1"/>
</dbReference>
<feature type="compositionally biased region" description="Basic and acidic residues" evidence="3">
    <location>
        <begin position="252"/>
        <end position="265"/>
    </location>
</feature>
<dbReference type="PANTHER" id="PTHR23176:SF129">
    <property type="entry name" value="RHO GTPASE ACTIVATING PROTEIN AT 16F, ISOFORM E-RELATED"/>
    <property type="match status" value="1"/>
</dbReference>
<feature type="compositionally biased region" description="Polar residues" evidence="3">
    <location>
        <begin position="1255"/>
        <end position="1272"/>
    </location>
</feature>
<sequence length="1360" mass="148374">MPASKPVSVAESRPIPRNTSIDSAVSSISSNASAANPKAAAGSQSMANAQVPDFAALIQAAGSPEAALYNLWREKQSLENHNQQLWRIVTKQKDMVVGLNKDLERALKDRERYRKKLKEHLAQVPPLPNVAQRIEAPDREHSSSPALSEAQEAVLSSRSNNISTPDSMPDALRLLNRTVSVEQHTLASQHSQDAGSPSASAESPPIQPGHSASAEASVKDPGSSEPSPLEDSTAPGESRTDVDAPPGGDVPKPSDLRLRTLREESAGSGSQTPSDDAVSPKTTVNQSSFHTKTPSLSLTAPTPVLGSNGFPSPEERPQRKAPPAPLNLSQQQRPSEKLQQPPSEEHDSDSDYDEVSEVEEMPIFQRGRKKTREEDDRQRELLVQKEIEERSQSKKSKSKSKSGKEQSPSDDMAAKAMASTSRSPVVLGLPSSPRLAQAPGSINALLSPASSDGSMIAQRSISSPLMSPGLPVSPRPGDRPPGAPTPRLPKQDIVSPPMSPRGANGLPLSPRAPRGPIPLPPQTPLAVASPHLARAEQYQPQPQNEADRLSVPTTGHSSSESNKGSASGSEPASPDGISRELVSDQYPNLLLPPNALPLIQVKVFSSRLRPSRHSFMVPGPTDEDPVFILAIHSRSDGKQLWRLEKTINALPALDQQLKKLCEFTGQLPDRSLFTGHAPSKIDARRAALNAYFDKMLDTPMGERAALILCEFFSVDAFGAEMEPPKSSALPVPVDAVTPSAKTTKEGYLTKRGKNFGGWKARYFVLESPEFRYFESPGGPLLGHIKLQNAQIGRQNPRNKANQQDDEMRHAFLILEPKRKDPTTKVSHILCAESDEERDAWIDALLQYVESSEEKPQHNASEVTREPGSARSNDSGKDSKGGGSQRERKERERDRKDEKSPERMRHGEPLQATSYESTIAADAPIMLGSGGVPSPPLGGSFPQERIISGPTNGTVIQNAELWGNRSLTTQTPLRDKKRSIFGFGGGRGRSSTDLAPGQAQSQVYHPGYALGYGQAQPPREPTPQGRVVWGIPLAEAVEATQPDGVDVLLPAVVYRCLEYLKAKNAHREEGIFRLSGSNIVIKALRERFNTERDIRLLDGEYYDVHAVASLLKSYLRDLPVSILTREFHLDFLKVLEMDQRSEKIDAFNVLVHKLPPVNLDLLRALSSFLIDITNNSDVNKMTIRNVGIVFSPTLNIPGPLISFFITDYHDIFGSVREESTSPIREVTVTAPLTPESIRSPRHQMFSDLPTPAYPQGSFQSQHKQQPSNSSTHSAGKREAQSHYDTGFIPLQPSYDTQAYGYGDGYGSLNSAALQPVNSREARARKRESGMLLMNMGLGQRKSSMQRLREESGMVQEESAFE</sequence>
<dbReference type="SMART" id="SM00233">
    <property type="entry name" value="PH"/>
    <property type="match status" value="1"/>
</dbReference>
<feature type="compositionally biased region" description="Basic and acidic residues" evidence="3">
    <location>
        <begin position="873"/>
        <end position="907"/>
    </location>
</feature>
<feature type="compositionally biased region" description="Low complexity" evidence="3">
    <location>
        <begin position="194"/>
        <end position="204"/>
    </location>
</feature>
<feature type="region of interest" description="Disordered" evidence="3">
    <location>
        <begin position="1230"/>
        <end position="1279"/>
    </location>
</feature>
<feature type="compositionally biased region" description="Basic and acidic residues" evidence="3">
    <location>
        <begin position="371"/>
        <end position="392"/>
    </location>
</feature>
<dbReference type="PROSITE" id="PS50003">
    <property type="entry name" value="PH_DOMAIN"/>
    <property type="match status" value="1"/>
</dbReference>
<feature type="compositionally biased region" description="Polar residues" evidence="3">
    <location>
        <begin position="154"/>
        <end position="166"/>
    </location>
</feature>
<feature type="region of interest" description="Disordered" evidence="3">
    <location>
        <begin position="1"/>
        <end position="46"/>
    </location>
</feature>
<gene>
    <name evidence="6" type="ORF">B0J12DRAFT_224673</name>
</gene>
<feature type="compositionally biased region" description="Low complexity" evidence="3">
    <location>
        <begin position="555"/>
        <end position="569"/>
    </location>
</feature>
<feature type="compositionally biased region" description="Acidic residues" evidence="3">
    <location>
        <begin position="346"/>
        <end position="360"/>
    </location>
</feature>
<feature type="region of interest" description="Disordered" evidence="3">
    <location>
        <begin position="184"/>
        <end position="579"/>
    </location>
</feature>
<feature type="coiled-coil region" evidence="2">
    <location>
        <begin position="96"/>
        <end position="123"/>
    </location>
</feature>
<feature type="compositionally biased region" description="Polar residues" evidence="3">
    <location>
        <begin position="327"/>
        <end position="342"/>
    </location>
</feature>
<feature type="region of interest" description="Disordered" evidence="3">
    <location>
        <begin position="1336"/>
        <end position="1360"/>
    </location>
</feature>
<evidence type="ECO:0000256" key="3">
    <source>
        <dbReference type="SAM" id="MobiDB-lite"/>
    </source>
</evidence>
<evidence type="ECO:0000313" key="6">
    <source>
        <dbReference type="EMBL" id="KAH7062059.1"/>
    </source>
</evidence>
<feature type="domain" description="Rho-GAP" evidence="5">
    <location>
        <begin position="1030"/>
        <end position="1244"/>
    </location>
</feature>
<protein>
    <submittedName>
        <fullName evidence="6">Rho GAP domain-containing protein</fullName>
    </submittedName>
</protein>